<evidence type="ECO:0000313" key="3">
    <source>
        <dbReference type="EMBL" id="THV07283.1"/>
    </source>
</evidence>
<evidence type="ECO:0000259" key="2">
    <source>
        <dbReference type="SMART" id="SM00955"/>
    </source>
</evidence>
<keyword evidence="4" id="KW-1185">Reference proteome</keyword>
<name>A0A4S8MVF4_DENBC</name>
<dbReference type="InterPro" id="IPR050180">
    <property type="entry name" value="RNR_Ribonuclease"/>
</dbReference>
<organism evidence="3 4">
    <name type="scientific">Dendrothele bispora (strain CBS 962.96)</name>
    <dbReference type="NCBI Taxonomy" id="1314807"/>
    <lineage>
        <taxon>Eukaryota</taxon>
        <taxon>Fungi</taxon>
        <taxon>Dikarya</taxon>
        <taxon>Basidiomycota</taxon>
        <taxon>Agaricomycotina</taxon>
        <taxon>Agaricomycetes</taxon>
        <taxon>Agaricomycetidae</taxon>
        <taxon>Agaricales</taxon>
        <taxon>Agaricales incertae sedis</taxon>
        <taxon>Dendrothele</taxon>
    </lineage>
</organism>
<dbReference type="GO" id="GO:0006402">
    <property type="term" value="P:mRNA catabolic process"/>
    <property type="evidence" value="ECO:0007669"/>
    <property type="project" value="TreeGrafter"/>
</dbReference>
<evidence type="ECO:0000313" key="4">
    <source>
        <dbReference type="Proteomes" id="UP000297245"/>
    </source>
</evidence>
<evidence type="ECO:0000256" key="1">
    <source>
        <dbReference type="SAM" id="MobiDB-lite"/>
    </source>
</evidence>
<dbReference type="Pfam" id="PF00773">
    <property type="entry name" value="RNB"/>
    <property type="match status" value="1"/>
</dbReference>
<dbReference type="GO" id="GO:0000932">
    <property type="term" value="C:P-body"/>
    <property type="evidence" value="ECO:0007669"/>
    <property type="project" value="TreeGrafter"/>
</dbReference>
<dbReference type="SUPFAM" id="SSF50249">
    <property type="entry name" value="Nucleic acid-binding proteins"/>
    <property type="match status" value="1"/>
</dbReference>
<dbReference type="OrthoDB" id="2285229at2759"/>
<dbReference type="AlphaFoldDB" id="A0A4S8MVF4"/>
<dbReference type="PANTHER" id="PTHR23355:SF65">
    <property type="entry name" value="EXORIBONUCLEASE CYT-4, PUTATIVE (AFU_ORTHOLOGUE AFUA_7G01550)-RELATED"/>
    <property type="match status" value="1"/>
</dbReference>
<dbReference type="Proteomes" id="UP000297245">
    <property type="component" value="Unassembled WGS sequence"/>
</dbReference>
<gene>
    <name evidence="3" type="ORF">K435DRAFT_788688</name>
</gene>
<feature type="region of interest" description="Disordered" evidence="1">
    <location>
        <begin position="212"/>
        <end position="232"/>
    </location>
</feature>
<protein>
    <submittedName>
        <fullName evidence="3">RNB-domain-containing protein</fullName>
    </submittedName>
</protein>
<sequence>MSSDKTYDLGTLIEFRRDKWTRCAVIVAQVYVERQHYLVCLTPSGEVWQTHQDDVAFEIPNFVSMDIAESCGSDEIAANRNQLLARVEVLKHLTKFLKSVENAANGISSLQLDVYSIAKSPDPHRWGTITTQEVAHLMSKKPTTATYLAAHQHLMDQPRLFLAAHDFIFSQRFRVRPQANLDRHNFVRDWCTTSSSSVTSFIEKAKKIREAHRPLLDKHSRNSPTKRPASHSWDREDKIILQFLLDSLRPQPQLQTEAYGIETSFICKQIMTDHEKMDDAVTQQLLVELGVIAPWQDLTDLREDLDIDVDGVRMKRLDDLVGKKLGRPTSQEFLGPEDFYPSDPSESFRHDFGDMPVYVVDDPSASELDDGISIEPIPGEANASWIHVHIADPASLIPPSHLLAKSAYDAVESFYLYHMVEHMLPPSLTHHPKHGLSLGALPPGESRRVLTYSAKVHSNGDISDYRVRPGLVKNIIVTSYDSVEAALGIPPPPNHLPFGDTLTPPLINAHTDFAVSQFKLLKTVADSMVQRRMRDGVFIRDQVDAQLFDLKFPSIARPTLEPSLFTGFPPAKYRTFSVRETDSGARSMVSECMKIACRVASRFCTDRDIPVLRRYATRPVATSDSAFQTILDNRSPNGYVDSSVTSSRLLSETVAGYSTEPRQHYGNGIAEGEGYVRVTSPLRRYTDLMTAWQIHASIQGKPLPFSMEWMKDFCVVLKTKERLKKRADGLHRIYWAILFIQRWMEQRAQGLHQDKPDPLVRLFARTVNLTQLTFTRDYTTECLLPTLGIKAVAVGLDEHTPPGTLLPVEVTATRIGARPQLQVTVKASG</sequence>
<feature type="domain" description="RNB" evidence="2">
    <location>
        <begin position="349"/>
        <end position="700"/>
    </location>
</feature>
<dbReference type="GO" id="GO:0000175">
    <property type="term" value="F:3'-5'-RNA exonuclease activity"/>
    <property type="evidence" value="ECO:0007669"/>
    <property type="project" value="TreeGrafter"/>
</dbReference>
<dbReference type="InterPro" id="IPR001900">
    <property type="entry name" value="RNase_II/R"/>
</dbReference>
<accession>A0A4S8MVF4</accession>
<reference evidence="3 4" key="1">
    <citation type="journal article" date="2019" name="Nat. Ecol. Evol.">
        <title>Megaphylogeny resolves global patterns of mushroom evolution.</title>
        <authorList>
            <person name="Varga T."/>
            <person name="Krizsan K."/>
            <person name="Foldi C."/>
            <person name="Dima B."/>
            <person name="Sanchez-Garcia M."/>
            <person name="Sanchez-Ramirez S."/>
            <person name="Szollosi G.J."/>
            <person name="Szarkandi J.G."/>
            <person name="Papp V."/>
            <person name="Albert L."/>
            <person name="Andreopoulos W."/>
            <person name="Angelini C."/>
            <person name="Antonin V."/>
            <person name="Barry K.W."/>
            <person name="Bougher N.L."/>
            <person name="Buchanan P."/>
            <person name="Buyck B."/>
            <person name="Bense V."/>
            <person name="Catcheside P."/>
            <person name="Chovatia M."/>
            <person name="Cooper J."/>
            <person name="Damon W."/>
            <person name="Desjardin D."/>
            <person name="Finy P."/>
            <person name="Geml J."/>
            <person name="Haridas S."/>
            <person name="Hughes K."/>
            <person name="Justo A."/>
            <person name="Karasinski D."/>
            <person name="Kautmanova I."/>
            <person name="Kiss B."/>
            <person name="Kocsube S."/>
            <person name="Kotiranta H."/>
            <person name="LaButti K.M."/>
            <person name="Lechner B.E."/>
            <person name="Liimatainen K."/>
            <person name="Lipzen A."/>
            <person name="Lukacs Z."/>
            <person name="Mihaltcheva S."/>
            <person name="Morgado L.N."/>
            <person name="Niskanen T."/>
            <person name="Noordeloos M.E."/>
            <person name="Ohm R.A."/>
            <person name="Ortiz-Santana B."/>
            <person name="Ovrebo C."/>
            <person name="Racz N."/>
            <person name="Riley R."/>
            <person name="Savchenko A."/>
            <person name="Shiryaev A."/>
            <person name="Soop K."/>
            <person name="Spirin V."/>
            <person name="Szebenyi C."/>
            <person name="Tomsovsky M."/>
            <person name="Tulloss R.E."/>
            <person name="Uehling J."/>
            <person name="Grigoriev I.V."/>
            <person name="Vagvolgyi C."/>
            <person name="Papp T."/>
            <person name="Martin F.M."/>
            <person name="Miettinen O."/>
            <person name="Hibbett D.S."/>
            <person name="Nagy L.G."/>
        </authorList>
    </citation>
    <scope>NUCLEOTIDE SEQUENCE [LARGE SCALE GENOMIC DNA]</scope>
    <source>
        <strain evidence="3 4">CBS 962.96</strain>
    </source>
</reference>
<dbReference type="PANTHER" id="PTHR23355">
    <property type="entry name" value="RIBONUCLEASE"/>
    <property type="match status" value="1"/>
</dbReference>
<dbReference type="EMBL" id="ML179038">
    <property type="protein sequence ID" value="THV07283.1"/>
    <property type="molecule type" value="Genomic_DNA"/>
</dbReference>
<dbReference type="InterPro" id="IPR012340">
    <property type="entry name" value="NA-bd_OB-fold"/>
</dbReference>
<proteinExistence type="predicted"/>
<dbReference type="GO" id="GO:0003723">
    <property type="term" value="F:RNA binding"/>
    <property type="evidence" value="ECO:0007669"/>
    <property type="project" value="InterPro"/>
</dbReference>
<dbReference type="SMART" id="SM00955">
    <property type="entry name" value="RNB"/>
    <property type="match status" value="1"/>
</dbReference>